<dbReference type="Pfam" id="PF02463">
    <property type="entry name" value="SMC_N"/>
    <property type="match status" value="1"/>
</dbReference>
<reference evidence="3" key="1">
    <citation type="journal article" date="2005" name="PLoS Biol.">
        <title>The genomes of Oryza sativa: a history of duplications.</title>
        <authorList>
            <person name="Yu J."/>
            <person name="Wang J."/>
            <person name="Lin W."/>
            <person name="Li S."/>
            <person name="Li H."/>
            <person name="Zhou J."/>
            <person name="Ni P."/>
            <person name="Dong W."/>
            <person name="Hu S."/>
            <person name="Zeng C."/>
            <person name="Zhang J."/>
            <person name="Zhang Y."/>
            <person name="Li R."/>
            <person name="Xu Z."/>
            <person name="Li S."/>
            <person name="Li X."/>
            <person name="Zheng H."/>
            <person name="Cong L."/>
            <person name="Lin L."/>
            <person name="Yin J."/>
            <person name="Geng J."/>
            <person name="Li G."/>
            <person name="Shi J."/>
            <person name="Liu J."/>
            <person name="Lv H."/>
            <person name="Li J."/>
            <person name="Wang J."/>
            <person name="Deng Y."/>
            <person name="Ran L."/>
            <person name="Shi X."/>
            <person name="Wang X."/>
            <person name="Wu Q."/>
            <person name="Li C."/>
            <person name="Ren X."/>
            <person name="Wang J."/>
            <person name="Wang X."/>
            <person name="Li D."/>
            <person name="Liu D."/>
            <person name="Zhang X."/>
            <person name="Ji Z."/>
            <person name="Zhao W."/>
            <person name="Sun Y."/>
            <person name="Zhang Z."/>
            <person name="Bao J."/>
            <person name="Han Y."/>
            <person name="Dong L."/>
            <person name="Ji J."/>
            <person name="Chen P."/>
            <person name="Wu S."/>
            <person name="Liu J."/>
            <person name="Xiao Y."/>
            <person name="Bu D."/>
            <person name="Tan J."/>
            <person name="Yang L."/>
            <person name="Ye C."/>
            <person name="Zhang J."/>
            <person name="Xu J."/>
            <person name="Zhou Y."/>
            <person name="Yu Y."/>
            <person name="Zhang B."/>
            <person name="Zhuang S."/>
            <person name="Wei H."/>
            <person name="Liu B."/>
            <person name="Lei M."/>
            <person name="Yu H."/>
            <person name="Li Y."/>
            <person name="Xu H."/>
            <person name="Wei S."/>
            <person name="He X."/>
            <person name="Fang L."/>
            <person name="Zhang Z."/>
            <person name="Zhang Y."/>
            <person name="Huang X."/>
            <person name="Su Z."/>
            <person name="Tong W."/>
            <person name="Li J."/>
            <person name="Tong Z."/>
            <person name="Li S."/>
            <person name="Ye J."/>
            <person name="Wang L."/>
            <person name="Fang L."/>
            <person name="Lei T."/>
            <person name="Chen C."/>
            <person name="Chen H."/>
            <person name="Xu Z."/>
            <person name="Li H."/>
            <person name="Huang H."/>
            <person name="Zhang F."/>
            <person name="Xu H."/>
            <person name="Li N."/>
            <person name="Zhao C."/>
            <person name="Li S."/>
            <person name="Dong L."/>
            <person name="Huang Y."/>
            <person name="Li L."/>
            <person name="Xi Y."/>
            <person name="Qi Q."/>
            <person name="Li W."/>
            <person name="Zhang B."/>
            <person name="Hu W."/>
            <person name="Zhang Y."/>
            <person name="Tian X."/>
            <person name="Jiao Y."/>
            <person name="Liang X."/>
            <person name="Jin J."/>
            <person name="Gao L."/>
            <person name="Zheng W."/>
            <person name="Hao B."/>
            <person name="Liu S."/>
            <person name="Wang W."/>
            <person name="Yuan L."/>
            <person name="Cao M."/>
            <person name="McDermott J."/>
            <person name="Samudrala R."/>
            <person name="Wang J."/>
            <person name="Wong G.K."/>
            <person name="Yang H."/>
        </authorList>
    </citation>
    <scope>NUCLEOTIDE SEQUENCE [LARGE SCALE GENOMIC DNA]</scope>
</reference>
<dbReference type="GO" id="GO:0051276">
    <property type="term" value="P:chromosome organization"/>
    <property type="evidence" value="ECO:0007669"/>
    <property type="project" value="UniProtKB-ARBA"/>
</dbReference>
<dbReference type="PANTHER" id="PTHR43977">
    <property type="entry name" value="STRUCTURAL MAINTENANCE OF CHROMOSOMES PROTEIN 3"/>
    <property type="match status" value="1"/>
</dbReference>
<reference evidence="3" key="2">
    <citation type="submission" date="2008-12" db="EMBL/GenBank/DDBJ databases">
        <title>Improved gene annotation of the rice (Oryza sativa) genomes.</title>
        <authorList>
            <person name="Wang J."/>
            <person name="Li R."/>
            <person name="Fan W."/>
            <person name="Huang Q."/>
            <person name="Zhang J."/>
            <person name="Zhou Y."/>
            <person name="Hu Y."/>
            <person name="Zi S."/>
            <person name="Li J."/>
            <person name="Ni P."/>
            <person name="Zheng H."/>
            <person name="Zhang Y."/>
            <person name="Zhao M."/>
            <person name="Hao Q."/>
            <person name="McDermott J."/>
            <person name="Samudrala R."/>
            <person name="Kristiansen K."/>
            <person name="Wong G.K.-S."/>
        </authorList>
    </citation>
    <scope>NUCLEOTIDE SEQUENCE</scope>
</reference>
<evidence type="ECO:0000256" key="1">
    <source>
        <dbReference type="SAM" id="MobiDB-lite"/>
    </source>
</evidence>
<feature type="compositionally biased region" description="Basic and acidic residues" evidence="1">
    <location>
        <begin position="265"/>
        <end position="274"/>
    </location>
</feature>
<feature type="region of interest" description="Disordered" evidence="1">
    <location>
        <begin position="248"/>
        <end position="274"/>
    </location>
</feature>
<sequence>MEGGRRWVSIPSEDVMCVEAPESTTQGELPCSCMFCRAAMRPAASQVLVEVLEPLEDAWSGAKAVWACGEGPRMPWLRPAGAPGPPGAPEPPLRRCPGGVTRSPGATRSPVQGLKPQGMRLLVPGLPELLEKPPEEFGKGCWAPFLVYRQKNKRQLQKMLYDCNEQLQQFRHVKKKPLDCVNFTEQREQLERRRAELDAGDQKIRELVSILDQRKDESIERTFKGVARHFREVFSELVQGGHGHLVMMKKKDGDAGDEDIDNDEDGPREPDSEDRMEKYIGVKFLREVLEFQVSFTGQGETQSMKQLSGGQKTVVALTLIFAIQRCDPAPFYLFDEIDAALDTQYRTAVGNMIRRLSDMADTQFIATTFRPEIVKVADKIYGVTYKNRVSYINVVSKEQALDFIGHDQTQNAI</sequence>
<dbReference type="SUPFAM" id="SSF52540">
    <property type="entry name" value="P-loop containing nucleoside triphosphate hydrolases"/>
    <property type="match status" value="1"/>
</dbReference>
<dbReference type="InterPro" id="IPR003395">
    <property type="entry name" value="RecF/RecN/SMC_N"/>
</dbReference>
<feature type="compositionally biased region" description="Acidic residues" evidence="1">
    <location>
        <begin position="255"/>
        <end position="264"/>
    </location>
</feature>
<dbReference type="AlphaFoldDB" id="B9F2B1"/>
<dbReference type="Gene3D" id="3.40.50.300">
    <property type="entry name" value="P-loop containing nucleotide triphosphate hydrolases"/>
    <property type="match status" value="1"/>
</dbReference>
<dbReference type="Proteomes" id="UP000007752">
    <property type="component" value="Chromosome 2"/>
</dbReference>
<evidence type="ECO:0000259" key="2">
    <source>
        <dbReference type="Pfam" id="PF02463"/>
    </source>
</evidence>
<accession>B9F2B1</accession>
<protein>
    <recommendedName>
        <fullName evidence="2">RecF/RecN/SMC N-terminal domain-containing protein</fullName>
    </recommendedName>
</protein>
<gene>
    <name evidence="3" type="ORF">OsJ_05273</name>
</gene>
<proteinExistence type="predicted"/>
<dbReference type="InterPro" id="IPR027417">
    <property type="entry name" value="P-loop_NTPase"/>
</dbReference>
<dbReference type="EMBL" id="CM000139">
    <property type="protein sequence ID" value="EEE56251.1"/>
    <property type="molecule type" value="Genomic_DNA"/>
</dbReference>
<evidence type="ECO:0000313" key="3">
    <source>
        <dbReference type="EMBL" id="EEE56251.1"/>
    </source>
</evidence>
<dbReference type="FunFam" id="3.40.50.300:FF:000370">
    <property type="entry name" value="Structural maintenance of chromosomes 3"/>
    <property type="match status" value="1"/>
</dbReference>
<organism evidence="3">
    <name type="scientific">Oryza sativa subsp. japonica</name>
    <name type="common">Rice</name>
    <dbReference type="NCBI Taxonomy" id="39947"/>
    <lineage>
        <taxon>Eukaryota</taxon>
        <taxon>Viridiplantae</taxon>
        <taxon>Streptophyta</taxon>
        <taxon>Embryophyta</taxon>
        <taxon>Tracheophyta</taxon>
        <taxon>Spermatophyta</taxon>
        <taxon>Magnoliopsida</taxon>
        <taxon>Liliopsida</taxon>
        <taxon>Poales</taxon>
        <taxon>Poaceae</taxon>
        <taxon>BOP clade</taxon>
        <taxon>Oryzoideae</taxon>
        <taxon>Oryzeae</taxon>
        <taxon>Oryzinae</taxon>
        <taxon>Oryza</taxon>
        <taxon>Oryza sativa</taxon>
    </lineage>
</organism>
<name>B9F2B1_ORYSJ</name>
<feature type="domain" description="RecF/RecN/SMC N-terminal" evidence="2">
    <location>
        <begin position="207"/>
        <end position="388"/>
    </location>
</feature>